<dbReference type="AlphaFoldDB" id="A0A7L4ZR72"/>
<dbReference type="OrthoDB" id="1274341at2"/>
<proteinExistence type="predicted"/>
<sequence>MLKNILKLEGVQLLSKKEQIALKGGHDCQCDGPDNEYLWETPCNDTLIGC</sequence>
<gene>
    <name evidence="1" type="ORF">IMCC3317_46030</name>
</gene>
<keyword evidence="2" id="KW-1185">Reference proteome</keyword>
<dbReference type="KEGG" id="kan:IMCC3317_46030"/>
<name>A0A7L4ZR72_9FLAO</name>
<evidence type="ECO:0000313" key="1">
    <source>
        <dbReference type="EMBL" id="QHI39198.1"/>
    </source>
</evidence>
<reference evidence="1 2" key="1">
    <citation type="journal article" date="2013" name="Int. J. Syst. Evol. Microbiol.">
        <title>Kordia antarctica sp. nov., isolated from Antarctic seawater.</title>
        <authorList>
            <person name="Baek K."/>
            <person name="Choi A."/>
            <person name="Kang I."/>
            <person name="Lee K."/>
            <person name="Cho J.C."/>
        </authorList>
    </citation>
    <scope>NUCLEOTIDE SEQUENCE [LARGE SCALE GENOMIC DNA]</scope>
    <source>
        <strain evidence="1 2">IMCC3317</strain>
    </source>
</reference>
<dbReference type="EMBL" id="CP019288">
    <property type="protein sequence ID" value="QHI39198.1"/>
    <property type="molecule type" value="Genomic_DNA"/>
</dbReference>
<evidence type="ECO:0000313" key="2">
    <source>
        <dbReference type="Proteomes" id="UP000464657"/>
    </source>
</evidence>
<dbReference type="Proteomes" id="UP000464657">
    <property type="component" value="Chromosome"/>
</dbReference>
<dbReference type="RefSeq" id="WP_160131694.1">
    <property type="nucleotide sequence ID" value="NZ_CP019288.1"/>
</dbReference>
<accession>A0A7L4ZR72</accession>
<protein>
    <submittedName>
        <fullName evidence="1">Uncharacterized protein</fullName>
    </submittedName>
</protein>
<organism evidence="1 2">
    <name type="scientific">Kordia antarctica</name>
    <dbReference type="NCBI Taxonomy" id="1218801"/>
    <lineage>
        <taxon>Bacteria</taxon>
        <taxon>Pseudomonadati</taxon>
        <taxon>Bacteroidota</taxon>
        <taxon>Flavobacteriia</taxon>
        <taxon>Flavobacteriales</taxon>
        <taxon>Flavobacteriaceae</taxon>
        <taxon>Kordia</taxon>
    </lineage>
</organism>